<sequence>MLIANKEKRQNPIPRERRTVGTSSPRRKLFDSTSNHMSIVDLPGLLIASKERTRAQRGERSHGISLHATWTTEF</sequence>
<name>A0A2I0AWH9_9ASPA</name>
<keyword evidence="3" id="KW-1185">Reference proteome</keyword>
<protein>
    <submittedName>
        <fullName evidence="2">Uncharacterized protein</fullName>
    </submittedName>
</protein>
<dbReference type="EMBL" id="KZ451943">
    <property type="protein sequence ID" value="PKA59905.1"/>
    <property type="molecule type" value="Genomic_DNA"/>
</dbReference>
<feature type="compositionally biased region" description="Basic and acidic residues" evidence="1">
    <location>
        <begin position="1"/>
        <end position="19"/>
    </location>
</feature>
<dbReference type="Proteomes" id="UP000236161">
    <property type="component" value="Unassembled WGS sequence"/>
</dbReference>
<gene>
    <name evidence="2" type="ORF">AXF42_Ash015963</name>
</gene>
<evidence type="ECO:0000313" key="3">
    <source>
        <dbReference type="Proteomes" id="UP000236161"/>
    </source>
</evidence>
<feature type="region of interest" description="Disordered" evidence="1">
    <location>
        <begin position="1"/>
        <end position="34"/>
    </location>
</feature>
<reference evidence="2 3" key="1">
    <citation type="journal article" date="2017" name="Nature">
        <title>The Apostasia genome and the evolution of orchids.</title>
        <authorList>
            <person name="Zhang G.Q."/>
            <person name="Liu K.W."/>
            <person name="Li Z."/>
            <person name="Lohaus R."/>
            <person name="Hsiao Y.Y."/>
            <person name="Niu S.C."/>
            <person name="Wang J.Y."/>
            <person name="Lin Y.C."/>
            <person name="Xu Q."/>
            <person name="Chen L.J."/>
            <person name="Yoshida K."/>
            <person name="Fujiwara S."/>
            <person name="Wang Z.W."/>
            <person name="Zhang Y.Q."/>
            <person name="Mitsuda N."/>
            <person name="Wang M."/>
            <person name="Liu G.H."/>
            <person name="Pecoraro L."/>
            <person name="Huang H.X."/>
            <person name="Xiao X.J."/>
            <person name="Lin M."/>
            <person name="Wu X.Y."/>
            <person name="Wu W.L."/>
            <person name="Chen Y.Y."/>
            <person name="Chang S.B."/>
            <person name="Sakamoto S."/>
            <person name="Ohme-Takagi M."/>
            <person name="Yagi M."/>
            <person name="Zeng S.J."/>
            <person name="Shen C.Y."/>
            <person name="Yeh C.M."/>
            <person name="Luo Y.B."/>
            <person name="Tsai W.C."/>
            <person name="Van de Peer Y."/>
            <person name="Liu Z.J."/>
        </authorList>
    </citation>
    <scope>NUCLEOTIDE SEQUENCE [LARGE SCALE GENOMIC DNA]</scope>
    <source>
        <strain evidence="3">cv. Shenzhen</strain>
        <tissue evidence="2">Stem</tissue>
    </source>
</reference>
<organism evidence="2 3">
    <name type="scientific">Apostasia shenzhenica</name>
    <dbReference type="NCBI Taxonomy" id="1088818"/>
    <lineage>
        <taxon>Eukaryota</taxon>
        <taxon>Viridiplantae</taxon>
        <taxon>Streptophyta</taxon>
        <taxon>Embryophyta</taxon>
        <taxon>Tracheophyta</taxon>
        <taxon>Spermatophyta</taxon>
        <taxon>Magnoliopsida</taxon>
        <taxon>Liliopsida</taxon>
        <taxon>Asparagales</taxon>
        <taxon>Orchidaceae</taxon>
        <taxon>Apostasioideae</taxon>
        <taxon>Apostasia</taxon>
    </lineage>
</organism>
<accession>A0A2I0AWH9</accession>
<proteinExistence type="predicted"/>
<dbReference type="AlphaFoldDB" id="A0A2I0AWH9"/>
<evidence type="ECO:0000256" key="1">
    <source>
        <dbReference type="SAM" id="MobiDB-lite"/>
    </source>
</evidence>
<evidence type="ECO:0000313" key="2">
    <source>
        <dbReference type="EMBL" id="PKA59905.1"/>
    </source>
</evidence>